<comment type="caution">
    <text evidence="2">The sequence shown here is derived from an EMBL/GenBank/DDBJ whole genome shotgun (WGS) entry which is preliminary data.</text>
</comment>
<dbReference type="AlphaFoldDB" id="A0A9W4SMA1"/>
<dbReference type="Gene3D" id="2.120.10.90">
    <property type="entry name" value="DNA gyrase/topoisomerase IV, subunit A, C-terminal"/>
    <property type="match status" value="1"/>
</dbReference>
<dbReference type="EMBL" id="CAMKVN010001083">
    <property type="protein sequence ID" value="CAI2173560.1"/>
    <property type="molecule type" value="Genomic_DNA"/>
</dbReference>
<name>A0A9W4SMA1_9GLOM</name>
<accession>A0A9W4SMA1</accession>
<evidence type="ECO:0000313" key="2">
    <source>
        <dbReference type="EMBL" id="CAI2173560.1"/>
    </source>
</evidence>
<keyword evidence="3" id="KW-1185">Reference proteome</keyword>
<protein>
    <submittedName>
        <fullName evidence="2">11125_t:CDS:1</fullName>
    </submittedName>
</protein>
<sequence>VVKVVNDSSSKEESKKKLLDAFREEIKDLRDTTVDLFLADLIIKAEKAIGEIQSQSRRRTEAAKREKYRELVSLMKQIDLYEKDKDIKKRKSDQEFSDTPNLLESYLNPEQKDYVDDHRRTIISAQSHSIAERQLIPHEERIILLSRSENKKENKVNNYLTVHHLSALEPTNIPSQGKELKTRGDNWVLIKLDRQYFTRSQKGELKPTLRSTEFFTAALPVPEEFTDQFLLIITQKGKIKLIAKEKLQNISKSGKKLINLYQKTIEKCSLHQTQLVEHKAISHVCGIGCSPRRELQKKIKECGNEEIEVVFKRKGKDGQAKNLKTSIYRQMRQRDEEGKSIYCPTHQTKLKGHKSQPKIELVPTVNQKRRLTEKETMEEKVLKSTLPPEVKEKVLKDIKIITGLNTKEMTRKIANSPVDATISQEAIKSLTKDLKQKGEVYQKLLNEVKNQQDKIGIFKEKSKRCKDCQKYCAKHEKESQQVNAEHETCNHCHKYDKQIQQSKEKVEEIKGKLENLRKKKPGASKEIQKLVNELAKKMKQGEKIRYEALGNRTKCPILNKIKAERKACSKCREQEKKKHLAQLENPLHQVCLVDKEKNLEIYLLADTDILMKKQQESQAGYNALQEKLKKLENDYSATKEKLRMCGYKDSSENGD</sequence>
<feature type="coiled-coil region" evidence="1">
    <location>
        <begin position="614"/>
        <end position="641"/>
    </location>
</feature>
<dbReference type="OrthoDB" id="276498at2759"/>
<evidence type="ECO:0000313" key="3">
    <source>
        <dbReference type="Proteomes" id="UP001153678"/>
    </source>
</evidence>
<dbReference type="SUPFAM" id="SSF101904">
    <property type="entry name" value="GyrA/ParC C-terminal domain-like"/>
    <property type="match status" value="1"/>
</dbReference>
<organism evidence="2 3">
    <name type="scientific">Funneliformis geosporum</name>
    <dbReference type="NCBI Taxonomy" id="1117311"/>
    <lineage>
        <taxon>Eukaryota</taxon>
        <taxon>Fungi</taxon>
        <taxon>Fungi incertae sedis</taxon>
        <taxon>Mucoromycota</taxon>
        <taxon>Glomeromycotina</taxon>
        <taxon>Glomeromycetes</taxon>
        <taxon>Glomerales</taxon>
        <taxon>Glomeraceae</taxon>
        <taxon>Funneliformis</taxon>
    </lineage>
</organism>
<feature type="coiled-coil region" evidence="1">
    <location>
        <begin position="492"/>
        <end position="533"/>
    </location>
</feature>
<dbReference type="InterPro" id="IPR035516">
    <property type="entry name" value="Gyrase/topoIV_suA_C"/>
</dbReference>
<evidence type="ECO:0000256" key="1">
    <source>
        <dbReference type="SAM" id="Coils"/>
    </source>
</evidence>
<feature type="coiled-coil region" evidence="1">
    <location>
        <begin position="427"/>
        <end position="461"/>
    </location>
</feature>
<keyword evidence="1" id="KW-0175">Coiled coil</keyword>
<gene>
    <name evidence="2" type="ORF">FWILDA_LOCUS6146</name>
</gene>
<dbReference type="Proteomes" id="UP001153678">
    <property type="component" value="Unassembled WGS sequence"/>
</dbReference>
<reference evidence="2" key="1">
    <citation type="submission" date="2022-08" db="EMBL/GenBank/DDBJ databases">
        <authorList>
            <person name="Kallberg Y."/>
            <person name="Tangrot J."/>
            <person name="Rosling A."/>
        </authorList>
    </citation>
    <scope>NUCLEOTIDE SEQUENCE</scope>
    <source>
        <strain evidence="2">Wild A</strain>
    </source>
</reference>
<feature type="non-terminal residue" evidence="2">
    <location>
        <position position="1"/>
    </location>
</feature>
<proteinExistence type="predicted"/>